<sequence>MSAPLKARKDRKGGRKRKGTKKSKSASPRLVGRICVSKKGLLAVDTSSMSPLMKRAWVGFHIASTPPAIDAISALVAELGTTAPLPGGSSLSSSSFGCESEGLPSEVEAEATPPINNCTVPSARSTVSTLTVSEVWRKETPSSRVPFSN</sequence>
<protein>
    <submittedName>
        <fullName evidence="2">Uncharacterized protein</fullName>
    </submittedName>
</protein>
<feature type="region of interest" description="Disordered" evidence="1">
    <location>
        <begin position="1"/>
        <end position="29"/>
    </location>
</feature>
<reference evidence="3" key="1">
    <citation type="journal article" date="2013" name="Science">
        <title>The Amborella genome and the evolution of flowering plants.</title>
        <authorList>
            <consortium name="Amborella Genome Project"/>
        </authorList>
    </citation>
    <scope>NUCLEOTIDE SEQUENCE [LARGE SCALE GENOMIC DNA]</scope>
</reference>
<feature type="compositionally biased region" description="Basic residues" evidence="1">
    <location>
        <begin position="1"/>
        <end position="24"/>
    </location>
</feature>
<feature type="region of interest" description="Disordered" evidence="1">
    <location>
        <begin position="86"/>
        <end position="105"/>
    </location>
</feature>
<dbReference type="Gramene" id="ERM98816">
    <property type="protein sequence ID" value="ERM98816"/>
    <property type="gene ID" value="AMTR_s00093p00110460"/>
</dbReference>
<dbReference type="HOGENOM" id="CLU_1752197_0_0_1"/>
<evidence type="ECO:0000313" key="2">
    <source>
        <dbReference type="EMBL" id="ERM98816.1"/>
    </source>
</evidence>
<name>W1NPR8_AMBTC</name>
<dbReference type="EMBL" id="KI395256">
    <property type="protein sequence ID" value="ERM98816.1"/>
    <property type="molecule type" value="Genomic_DNA"/>
</dbReference>
<evidence type="ECO:0000313" key="3">
    <source>
        <dbReference type="Proteomes" id="UP000017836"/>
    </source>
</evidence>
<organism evidence="2 3">
    <name type="scientific">Amborella trichopoda</name>
    <dbReference type="NCBI Taxonomy" id="13333"/>
    <lineage>
        <taxon>Eukaryota</taxon>
        <taxon>Viridiplantae</taxon>
        <taxon>Streptophyta</taxon>
        <taxon>Embryophyta</taxon>
        <taxon>Tracheophyta</taxon>
        <taxon>Spermatophyta</taxon>
        <taxon>Magnoliopsida</taxon>
        <taxon>Amborellales</taxon>
        <taxon>Amborellaceae</taxon>
        <taxon>Amborella</taxon>
    </lineage>
</organism>
<gene>
    <name evidence="2" type="ORF">AMTR_s00093p00110460</name>
</gene>
<proteinExistence type="predicted"/>
<dbReference type="AlphaFoldDB" id="W1NPR8"/>
<feature type="compositionally biased region" description="Low complexity" evidence="1">
    <location>
        <begin position="87"/>
        <end position="103"/>
    </location>
</feature>
<dbReference type="Proteomes" id="UP000017836">
    <property type="component" value="Unassembled WGS sequence"/>
</dbReference>
<accession>W1NPR8</accession>
<evidence type="ECO:0000256" key="1">
    <source>
        <dbReference type="SAM" id="MobiDB-lite"/>
    </source>
</evidence>
<keyword evidence="3" id="KW-1185">Reference proteome</keyword>